<dbReference type="EMBL" id="BK057792">
    <property type="protein sequence ID" value="DAE91997.1"/>
    <property type="molecule type" value="Genomic_DNA"/>
</dbReference>
<reference evidence="1" key="1">
    <citation type="journal article" date="2021" name="Proc. Natl. Acad. Sci. U.S.A.">
        <title>A Catalog of Tens of Thousands of Viruses from Human Metagenomes Reveals Hidden Associations with Chronic Diseases.</title>
        <authorList>
            <person name="Tisza M.J."/>
            <person name="Buck C.B."/>
        </authorList>
    </citation>
    <scope>NUCLEOTIDE SEQUENCE</scope>
    <source>
        <strain evidence="1">CtXdu7</strain>
    </source>
</reference>
<protein>
    <submittedName>
        <fullName evidence="1">Uncharacterized protein</fullName>
    </submittedName>
</protein>
<organism evidence="1">
    <name type="scientific">Podoviridae sp. ctXdu7</name>
    <dbReference type="NCBI Taxonomy" id="2827618"/>
    <lineage>
        <taxon>Viruses</taxon>
        <taxon>Duplodnaviria</taxon>
        <taxon>Heunggongvirae</taxon>
        <taxon>Uroviricota</taxon>
        <taxon>Caudoviricetes</taxon>
    </lineage>
</organism>
<sequence>MDVLTIMTLMYISCYRFFFQQRKILNESIYVYYIVFWFQRRDLNS</sequence>
<proteinExistence type="predicted"/>
<evidence type="ECO:0000313" key="1">
    <source>
        <dbReference type="EMBL" id="DAE91997.1"/>
    </source>
</evidence>
<accession>A0A8S5RRW8</accession>
<name>A0A8S5RRW8_9CAUD</name>